<evidence type="ECO:0000256" key="9">
    <source>
        <dbReference type="SAM" id="Coils"/>
    </source>
</evidence>
<dbReference type="OrthoDB" id="4726at2759"/>
<evidence type="ECO:0000256" key="4">
    <source>
        <dbReference type="ARBA" id="ARBA00022806"/>
    </source>
</evidence>
<dbReference type="GO" id="GO:0016787">
    <property type="term" value="F:hydrolase activity"/>
    <property type="evidence" value="ECO:0007669"/>
    <property type="project" value="UniProtKB-KW"/>
</dbReference>
<sequence length="552" mass="61277">MEETISIAASIDSDSSDQQPALNDIANNIKRVEDALQGLTQQILELNKNVSPTPLSSTPQLKLQSQTKRSSLPPFHRNSVGGYEQRSGYSLAESREQQRQPPIPSQLSYSLSPDDGKRESVNSMNSLESVNSLKSVNSGNSSKSANSANGINNTYILEHSADDIPNLFENMRLKPELLCSILNLGLDRPTSIQQCSIPLMIKGDDIIAQAMPSQERTMTFAIPALHHIDPYNKQTQALILSSVKESAGHVFRSVSSLIKGMMTPLDYTLCVNGTNINDDVKKVQKKPHIIIGTPDRILDLVNLGAIGLSQLKLIVLEDADNQILPAHKNQLIELRQKVPITTSIQTLIFAANVTSDVVNLTEVFVMREPVRILVKKQDQVVKNIRQFYLYIAVDREDWKLEALADLFEDNNHPPAIIYCNDNQTIDNVMYKLCTKNLNAAALHNDMGPSQHNAAFARFRTGADKILITTQALALQRDVHQVPLVINYDLPSRPEIYVQRIACTTPSGFSRPGVAINFVTSRPQDISSLRAIESFCKIKMLEMRVTSDLATLF</sequence>
<dbReference type="GO" id="GO:0005829">
    <property type="term" value="C:cytosol"/>
    <property type="evidence" value="ECO:0007669"/>
    <property type="project" value="TreeGrafter"/>
</dbReference>
<dbReference type="InterPro" id="IPR001650">
    <property type="entry name" value="Helicase_C-like"/>
</dbReference>
<proteinExistence type="predicted"/>
<feature type="domain" description="Helicase ATP-binding" evidence="11">
    <location>
        <begin position="197"/>
        <end position="371"/>
    </location>
</feature>
<evidence type="ECO:0000313" key="15">
    <source>
        <dbReference type="Proteomes" id="UP000789739"/>
    </source>
</evidence>
<dbReference type="GO" id="GO:0003723">
    <property type="term" value="F:RNA binding"/>
    <property type="evidence" value="ECO:0007669"/>
    <property type="project" value="UniProtKB-KW"/>
</dbReference>
<dbReference type="InterPro" id="IPR050079">
    <property type="entry name" value="DEAD_box_RNA_helicase"/>
</dbReference>
<evidence type="ECO:0000256" key="5">
    <source>
        <dbReference type="ARBA" id="ARBA00022840"/>
    </source>
</evidence>
<dbReference type="SUPFAM" id="SSF52540">
    <property type="entry name" value="P-loop containing nucleoside triphosphate hydrolases"/>
    <property type="match status" value="1"/>
</dbReference>
<evidence type="ECO:0000256" key="6">
    <source>
        <dbReference type="ARBA" id="ARBA00022884"/>
    </source>
</evidence>
<evidence type="ECO:0000313" key="14">
    <source>
        <dbReference type="EMBL" id="CAG8539246.1"/>
    </source>
</evidence>
<dbReference type="InterPro" id="IPR014014">
    <property type="entry name" value="RNA_helicase_DEAD_Q_motif"/>
</dbReference>
<gene>
    <name evidence="14" type="ORF">PBRASI_LOCUS4502</name>
</gene>
<dbReference type="CDD" id="cd18787">
    <property type="entry name" value="SF2_C_DEAD"/>
    <property type="match status" value="1"/>
</dbReference>
<evidence type="ECO:0000259" key="11">
    <source>
        <dbReference type="PROSITE" id="PS51192"/>
    </source>
</evidence>
<evidence type="ECO:0000256" key="10">
    <source>
        <dbReference type="SAM" id="MobiDB-lite"/>
    </source>
</evidence>
<evidence type="ECO:0000256" key="8">
    <source>
        <dbReference type="PROSITE-ProRule" id="PRU00552"/>
    </source>
</evidence>
<evidence type="ECO:0000256" key="2">
    <source>
        <dbReference type="ARBA" id="ARBA00022741"/>
    </source>
</evidence>
<comment type="catalytic activity">
    <reaction evidence="7">
        <text>ATP + H2O = ADP + phosphate + H(+)</text>
        <dbReference type="Rhea" id="RHEA:13065"/>
        <dbReference type="ChEBI" id="CHEBI:15377"/>
        <dbReference type="ChEBI" id="CHEBI:15378"/>
        <dbReference type="ChEBI" id="CHEBI:30616"/>
        <dbReference type="ChEBI" id="CHEBI:43474"/>
        <dbReference type="ChEBI" id="CHEBI:456216"/>
        <dbReference type="EC" id="3.6.4.13"/>
    </reaction>
</comment>
<dbReference type="SMART" id="SM00487">
    <property type="entry name" value="DEXDc"/>
    <property type="match status" value="1"/>
</dbReference>
<keyword evidence="6" id="KW-0694">RNA-binding</keyword>
<keyword evidence="5" id="KW-0067">ATP-binding</keyword>
<keyword evidence="9" id="KW-0175">Coiled coil</keyword>
<evidence type="ECO:0000256" key="7">
    <source>
        <dbReference type="ARBA" id="ARBA00047984"/>
    </source>
</evidence>
<dbReference type="GO" id="GO:0003724">
    <property type="term" value="F:RNA helicase activity"/>
    <property type="evidence" value="ECO:0007669"/>
    <property type="project" value="UniProtKB-EC"/>
</dbReference>
<dbReference type="PANTHER" id="PTHR47959:SF1">
    <property type="entry name" value="ATP-DEPENDENT RNA HELICASE DBPA"/>
    <property type="match status" value="1"/>
</dbReference>
<name>A0A9N9FKE5_9GLOM</name>
<feature type="region of interest" description="Disordered" evidence="10">
    <location>
        <begin position="1"/>
        <end position="20"/>
    </location>
</feature>
<dbReference type="InterPro" id="IPR027417">
    <property type="entry name" value="P-loop_NTPase"/>
</dbReference>
<keyword evidence="2" id="KW-0547">Nucleotide-binding</keyword>
<dbReference type="EC" id="3.6.4.13" evidence="1"/>
<dbReference type="InterPro" id="IPR014001">
    <property type="entry name" value="Helicase_ATP-bd"/>
</dbReference>
<reference evidence="14" key="1">
    <citation type="submission" date="2021-06" db="EMBL/GenBank/DDBJ databases">
        <authorList>
            <person name="Kallberg Y."/>
            <person name="Tangrot J."/>
            <person name="Rosling A."/>
        </authorList>
    </citation>
    <scope>NUCLEOTIDE SEQUENCE</scope>
    <source>
        <strain evidence="14">BR232B</strain>
    </source>
</reference>
<keyword evidence="4" id="KW-0347">Helicase</keyword>
<evidence type="ECO:0000259" key="13">
    <source>
        <dbReference type="PROSITE" id="PS51195"/>
    </source>
</evidence>
<feature type="compositionally biased region" description="Low complexity" evidence="10">
    <location>
        <begin position="1"/>
        <end position="17"/>
    </location>
</feature>
<feature type="region of interest" description="Disordered" evidence="10">
    <location>
        <begin position="50"/>
        <end position="121"/>
    </location>
</feature>
<dbReference type="SMART" id="SM00490">
    <property type="entry name" value="HELICc"/>
    <property type="match status" value="1"/>
</dbReference>
<keyword evidence="15" id="KW-1185">Reference proteome</keyword>
<feature type="coiled-coil region" evidence="9">
    <location>
        <begin position="22"/>
        <end position="49"/>
    </location>
</feature>
<dbReference type="AlphaFoldDB" id="A0A9N9FKE5"/>
<protein>
    <recommendedName>
        <fullName evidence="1">RNA helicase</fullName>
        <ecNumber evidence="1">3.6.4.13</ecNumber>
    </recommendedName>
</protein>
<dbReference type="Proteomes" id="UP000789739">
    <property type="component" value="Unassembled WGS sequence"/>
</dbReference>
<dbReference type="PANTHER" id="PTHR47959">
    <property type="entry name" value="ATP-DEPENDENT RNA HELICASE RHLE-RELATED"/>
    <property type="match status" value="1"/>
</dbReference>
<dbReference type="InterPro" id="IPR011545">
    <property type="entry name" value="DEAD/DEAH_box_helicase_dom"/>
</dbReference>
<feature type="compositionally biased region" description="Polar residues" evidence="10">
    <location>
        <begin position="50"/>
        <end position="70"/>
    </location>
</feature>
<dbReference type="EMBL" id="CAJVPI010000471">
    <property type="protein sequence ID" value="CAG8539246.1"/>
    <property type="molecule type" value="Genomic_DNA"/>
</dbReference>
<organism evidence="14 15">
    <name type="scientific">Paraglomus brasilianum</name>
    <dbReference type="NCBI Taxonomy" id="144538"/>
    <lineage>
        <taxon>Eukaryota</taxon>
        <taxon>Fungi</taxon>
        <taxon>Fungi incertae sedis</taxon>
        <taxon>Mucoromycota</taxon>
        <taxon>Glomeromycotina</taxon>
        <taxon>Glomeromycetes</taxon>
        <taxon>Paraglomerales</taxon>
        <taxon>Paraglomeraceae</taxon>
        <taxon>Paraglomus</taxon>
    </lineage>
</organism>
<dbReference type="PROSITE" id="PS51195">
    <property type="entry name" value="Q_MOTIF"/>
    <property type="match status" value="1"/>
</dbReference>
<evidence type="ECO:0000256" key="3">
    <source>
        <dbReference type="ARBA" id="ARBA00022801"/>
    </source>
</evidence>
<dbReference type="GO" id="GO:0005524">
    <property type="term" value="F:ATP binding"/>
    <property type="evidence" value="ECO:0007669"/>
    <property type="project" value="UniProtKB-KW"/>
</dbReference>
<feature type="domain" description="Helicase C-terminal" evidence="12">
    <location>
        <begin position="399"/>
        <end position="552"/>
    </location>
</feature>
<accession>A0A9N9FKE5</accession>
<feature type="short sequence motif" description="Q motif" evidence="8">
    <location>
        <begin position="166"/>
        <end position="194"/>
    </location>
</feature>
<dbReference type="PROSITE" id="PS51194">
    <property type="entry name" value="HELICASE_CTER"/>
    <property type="match status" value="1"/>
</dbReference>
<feature type="domain" description="DEAD-box RNA helicase Q" evidence="13">
    <location>
        <begin position="166"/>
        <end position="194"/>
    </location>
</feature>
<comment type="caution">
    <text evidence="14">The sequence shown here is derived from an EMBL/GenBank/DDBJ whole genome shotgun (WGS) entry which is preliminary data.</text>
</comment>
<dbReference type="Pfam" id="PF00270">
    <property type="entry name" value="DEAD"/>
    <property type="match status" value="1"/>
</dbReference>
<dbReference type="Gene3D" id="3.40.50.300">
    <property type="entry name" value="P-loop containing nucleotide triphosphate hydrolases"/>
    <property type="match status" value="2"/>
</dbReference>
<evidence type="ECO:0000259" key="12">
    <source>
        <dbReference type="PROSITE" id="PS51194"/>
    </source>
</evidence>
<dbReference type="Pfam" id="PF00271">
    <property type="entry name" value="Helicase_C"/>
    <property type="match status" value="1"/>
</dbReference>
<evidence type="ECO:0000256" key="1">
    <source>
        <dbReference type="ARBA" id="ARBA00012552"/>
    </source>
</evidence>
<dbReference type="PROSITE" id="PS51192">
    <property type="entry name" value="HELICASE_ATP_BIND_1"/>
    <property type="match status" value="1"/>
</dbReference>
<keyword evidence="3" id="KW-0378">Hydrolase</keyword>